<comment type="caution">
    <text evidence="6">The sequence shown here is derived from an EMBL/GenBank/DDBJ whole genome shotgun (WGS) entry which is preliminary data.</text>
</comment>
<gene>
    <name evidence="6" type="ORF">BIT28_08915</name>
</gene>
<proteinExistence type="inferred from homology"/>
<dbReference type="SUPFAM" id="SSF46785">
    <property type="entry name" value="Winged helix' DNA-binding domain"/>
    <property type="match status" value="1"/>
</dbReference>
<dbReference type="Gene3D" id="3.40.190.290">
    <property type="match status" value="1"/>
</dbReference>
<dbReference type="Gene3D" id="1.10.10.10">
    <property type="entry name" value="Winged helix-like DNA-binding domain superfamily/Winged helix DNA-binding domain"/>
    <property type="match status" value="1"/>
</dbReference>
<dbReference type="GO" id="GO:0003677">
    <property type="term" value="F:DNA binding"/>
    <property type="evidence" value="ECO:0007669"/>
    <property type="project" value="UniProtKB-KW"/>
</dbReference>
<dbReference type="FunFam" id="3.40.190.290:FF:000001">
    <property type="entry name" value="Transcriptional regulator, LysR family"/>
    <property type="match status" value="1"/>
</dbReference>
<evidence type="ECO:0000313" key="7">
    <source>
        <dbReference type="Proteomes" id="UP000186905"/>
    </source>
</evidence>
<dbReference type="InterPro" id="IPR005119">
    <property type="entry name" value="LysR_subst-bd"/>
</dbReference>
<feature type="domain" description="HTH lysR-type" evidence="5">
    <location>
        <begin position="1"/>
        <end position="59"/>
    </location>
</feature>
<accession>A0A1Q9GIQ5</accession>
<dbReference type="InterPro" id="IPR036390">
    <property type="entry name" value="WH_DNA-bd_sf"/>
</dbReference>
<evidence type="ECO:0000256" key="3">
    <source>
        <dbReference type="ARBA" id="ARBA00023125"/>
    </source>
</evidence>
<dbReference type="FunFam" id="1.10.10.10:FF:000001">
    <property type="entry name" value="LysR family transcriptional regulator"/>
    <property type="match status" value="1"/>
</dbReference>
<keyword evidence="4" id="KW-0804">Transcription</keyword>
<name>A0A1Q9GIQ5_9GAMM</name>
<dbReference type="PROSITE" id="PS50931">
    <property type="entry name" value="HTH_LYSR"/>
    <property type="match status" value="1"/>
</dbReference>
<keyword evidence="7" id="KW-1185">Reference proteome</keyword>
<dbReference type="InterPro" id="IPR058163">
    <property type="entry name" value="LysR-type_TF_proteobact-type"/>
</dbReference>
<dbReference type="CDD" id="cd08422">
    <property type="entry name" value="PBP2_CrgA_like"/>
    <property type="match status" value="1"/>
</dbReference>
<dbReference type="Proteomes" id="UP000186905">
    <property type="component" value="Unassembled WGS sequence"/>
</dbReference>
<dbReference type="PANTHER" id="PTHR30537:SF80">
    <property type="entry name" value="TRANSCRIPTIONAL REGULATOR"/>
    <property type="match status" value="1"/>
</dbReference>
<evidence type="ECO:0000259" key="5">
    <source>
        <dbReference type="PROSITE" id="PS50931"/>
    </source>
</evidence>
<dbReference type="PANTHER" id="PTHR30537">
    <property type="entry name" value="HTH-TYPE TRANSCRIPTIONAL REGULATOR"/>
    <property type="match status" value="1"/>
</dbReference>
<dbReference type="InterPro" id="IPR036388">
    <property type="entry name" value="WH-like_DNA-bd_sf"/>
</dbReference>
<dbReference type="GO" id="GO:0003700">
    <property type="term" value="F:DNA-binding transcription factor activity"/>
    <property type="evidence" value="ECO:0007669"/>
    <property type="project" value="InterPro"/>
</dbReference>
<sequence>MDTLTAMRSFVRVVETGSFSAVAREENTTQSTISKRVAILESNLGTQLLVRGGRLHSLTEAGQNYYERVIGILRDLEEAESEARSLIATPRGKLRVSVPVMFGTLYIAPVIPEFLSAFPEVQLDLKFSEKMVNLVEEGIDVAIRLGDLKDSSMIAKHLGDDDLIIVASPTYLAKHSVPQHPSELSAHNCLVYSLGASGNTWTFSDQHSDTTVQVAGNFQGDSGCGLMEMLLADAGVSFMPSWLVSPYVQSGQLVHILQDYYKSYPINAVYPLNRNVPLKTKSFMDFIQQKLNQNPIL</sequence>
<keyword evidence="3" id="KW-0238">DNA-binding</keyword>
<evidence type="ECO:0000256" key="4">
    <source>
        <dbReference type="ARBA" id="ARBA00023163"/>
    </source>
</evidence>
<keyword evidence="2" id="KW-0805">Transcription regulation</keyword>
<protein>
    <submittedName>
        <fullName evidence="6">LysR family transcriptional regulator</fullName>
    </submittedName>
</protein>
<evidence type="ECO:0000256" key="1">
    <source>
        <dbReference type="ARBA" id="ARBA00009437"/>
    </source>
</evidence>
<evidence type="ECO:0000256" key="2">
    <source>
        <dbReference type="ARBA" id="ARBA00023015"/>
    </source>
</evidence>
<organism evidence="6 7">
    <name type="scientific">Photobacterium proteolyticum</name>
    <dbReference type="NCBI Taxonomy" id="1903952"/>
    <lineage>
        <taxon>Bacteria</taxon>
        <taxon>Pseudomonadati</taxon>
        <taxon>Pseudomonadota</taxon>
        <taxon>Gammaproteobacteria</taxon>
        <taxon>Vibrionales</taxon>
        <taxon>Vibrionaceae</taxon>
        <taxon>Photobacterium</taxon>
    </lineage>
</organism>
<dbReference type="SUPFAM" id="SSF53850">
    <property type="entry name" value="Periplasmic binding protein-like II"/>
    <property type="match status" value="1"/>
</dbReference>
<dbReference type="STRING" id="1903952.BIT28_08915"/>
<dbReference type="AlphaFoldDB" id="A0A1Q9GIQ5"/>
<dbReference type="InterPro" id="IPR000847">
    <property type="entry name" value="LysR_HTH_N"/>
</dbReference>
<evidence type="ECO:0000313" key="6">
    <source>
        <dbReference type="EMBL" id="OLQ74290.1"/>
    </source>
</evidence>
<comment type="similarity">
    <text evidence="1">Belongs to the LysR transcriptional regulatory family.</text>
</comment>
<reference evidence="6 7" key="1">
    <citation type="submission" date="2016-09" db="EMBL/GenBank/DDBJ databases">
        <title>Photobacterium proteolyticum sp. nov. a protease producing bacterium isolated from ocean sediments of Laizhou Bay.</title>
        <authorList>
            <person name="Li Y."/>
        </authorList>
    </citation>
    <scope>NUCLEOTIDE SEQUENCE [LARGE SCALE GENOMIC DNA]</scope>
    <source>
        <strain evidence="6 7">13-12</strain>
    </source>
</reference>
<dbReference type="Pfam" id="PF00126">
    <property type="entry name" value="HTH_1"/>
    <property type="match status" value="1"/>
</dbReference>
<dbReference type="Pfam" id="PF03466">
    <property type="entry name" value="LysR_substrate"/>
    <property type="match status" value="1"/>
</dbReference>
<dbReference type="EMBL" id="MJIL01000084">
    <property type="protein sequence ID" value="OLQ74290.1"/>
    <property type="molecule type" value="Genomic_DNA"/>
</dbReference>
<dbReference type="RefSeq" id="WP_075765735.1">
    <property type="nucleotide sequence ID" value="NZ_MJIL01000084.1"/>
</dbReference>